<dbReference type="SUPFAM" id="SSF52540">
    <property type="entry name" value="P-loop containing nucleoside triphosphate hydrolases"/>
    <property type="match status" value="1"/>
</dbReference>
<protein>
    <submittedName>
        <fullName evidence="8">P-loop containing nucleoside triphosphate hydrolase protein</fullName>
    </submittedName>
</protein>
<dbReference type="Proteomes" id="UP000756346">
    <property type="component" value="Unassembled WGS sequence"/>
</dbReference>
<keyword evidence="1" id="KW-0813">Transport</keyword>
<dbReference type="GeneID" id="70180363"/>
<dbReference type="GO" id="GO:0016020">
    <property type="term" value="C:membrane"/>
    <property type="evidence" value="ECO:0007669"/>
    <property type="project" value="TreeGrafter"/>
</dbReference>
<dbReference type="CDD" id="cd03244">
    <property type="entry name" value="ABCC_MRP_domain2"/>
    <property type="match status" value="1"/>
</dbReference>
<accession>A0A9P9BJ53</accession>
<dbReference type="OrthoDB" id="6500128at2759"/>
<evidence type="ECO:0000256" key="3">
    <source>
        <dbReference type="ARBA" id="ARBA00022741"/>
    </source>
</evidence>
<keyword evidence="3" id="KW-0547">Nucleotide-binding</keyword>
<dbReference type="Gene3D" id="3.40.50.300">
    <property type="entry name" value="P-loop containing nucleotide triphosphate hydrolases"/>
    <property type="match status" value="1"/>
</dbReference>
<dbReference type="GO" id="GO:0042626">
    <property type="term" value="F:ATPase-coupled transmembrane transporter activity"/>
    <property type="evidence" value="ECO:0007669"/>
    <property type="project" value="TreeGrafter"/>
</dbReference>
<dbReference type="RefSeq" id="XP_046005997.1">
    <property type="nucleotide sequence ID" value="XM_046150817.1"/>
</dbReference>
<dbReference type="InterPro" id="IPR003439">
    <property type="entry name" value="ABC_transporter-like_ATP-bd"/>
</dbReference>
<keyword evidence="8" id="KW-0378">Hydrolase</keyword>
<dbReference type="InterPro" id="IPR017871">
    <property type="entry name" value="ABC_transporter-like_CS"/>
</dbReference>
<evidence type="ECO:0000313" key="8">
    <source>
        <dbReference type="EMBL" id="KAH7016373.1"/>
    </source>
</evidence>
<name>A0A9P9BJ53_9PEZI</name>
<dbReference type="PROSITE" id="PS00211">
    <property type="entry name" value="ABC_TRANSPORTER_1"/>
    <property type="match status" value="1"/>
</dbReference>
<dbReference type="Pfam" id="PF00005">
    <property type="entry name" value="ABC_tran"/>
    <property type="match status" value="1"/>
</dbReference>
<dbReference type="InterPro" id="IPR027417">
    <property type="entry name" value="P-loop_NTPase"/>
</dbReference>
<gene>
    <name evidence="8" type="ORF">B0I36DRAFT_254418</name>
</gene>
<feature type="domain" description="ABC transporter" evidence="7">
    <location>
        <begin position="80"/>
        <end position="317"/>
    </location>
</feature>
<dbReference type="AlphaFoldDB" id="A0A9P9BJ53"/>
<dbReference type="GO" id="GO:0005524">
    <property type="term" value="F:ATP binding"/>
    <property type="evidence" value="ECO:0007669"/>
    <property type="project" value="UniProtKB-KW"/>
</dbReference>
<sequence>MQGQSSHAIGPSPHETPSSLLLTYSIAMVGIMQTVVKYLIELNNATSNTERLLEYTNSLEQEAPLDGEPVRPSWPEHGAIEYKDVQMRYRPGLPLVIDGFSLQIRAGERIGIIGRTGARKSTILSTLFRLTEIAGGSITIDGLDISKLGLHQLRSSLAIIPQDPTLFHGTVRTNIDPFNKHTDLELCAALRDRERINEETGRNESLVTLDAPVEAEGLNFSVGQRQLMALARALLRETKIVLVDEGTSSVDPETDAKVQETLATGLRGKTLVAIAHRLRTVIRYDRVCVMDKGAIVELGPPLDLWKYGSIFRGMCVSNGITEDMFIGS</sequence>
<keyword evidence="9" id="KW-1185">Reference proteome</keyword>
<evidence type="ECO:0000259" key="7">
    <source>
        <dbReference type="PROSITE" id="PS50893"/>
    </source>
</evidence>
<evidence type="ECO:0000256" key="1">
    <source>
        <dbReference type="ARBA" id="ARBA00022448"/>
    </source>
</evidence>
<dbReference type="FunFam" id="3.40.50.300:FF:000630">
    <property type="entry name" value="ATP-binding cassette (ABC) transporter, putative"/>
    <property type="match status" value="1"/>
</dbReference>
<dbReference type="SMART" id="SM00382">
    <property type="entry name" value="AAA"/>
    <property type="match status" value="1"/>
</dbReference>
<keyword evidence="6" id="KW-0472">Membrane</keyword>
<keyword evidence="2" id="KW-0812">Transmembrane</keyword>
<dbReference type="PANTHER" id="PTHR24223:SF464">
    <property type="entry name" value="ABC-TYPE TRANSPORTER CICA"/>
    <property type="match status" value="1"/>
</dbReference>
<evidence type="ECO:0000256" key="2">
    <source>
        <dbReference type="ARBA" id="ARBA00022692"/>
    </source>
</evidence>
<reference evidence="8" key="1">
    <citation type="journal article" date="2021" name="Nat. Commun.">
        <title>Genetic determinants of endophytism in the Arabidopsis root mycobiome.</title>
        <authorList>
            <person name="Mesny F."/>
            <person name="Miyauchi S."/>
            <person name="Thiergart T."/>
            <person name="Pickel B."/>
            <person name="Atanasova L."/>
            <person name="Karlsson M."/>
            <person name="Huettel B."/>
            <person name="Barry K.W."/>
            <person name="Haridas S."/>
            <person name="Chen C."/>
            <person name="Bauer D."/>
            <person name="Andreopoulos W."/>
            <person name="Pangilinan J."/>
            <person name="LaButti K."/>
            <person name="Riley R."/>
            <person name="Lipzen A."/>
            <person name="Clum A."/>
            <person name="Drula E."/>
            <person name="Henrissat B."/>
            <person name="Kohler A."/>
            <person name="Grigoriev I.V."/>
            <person name="Martin F.M."/>
            <person name="Hacquard S."/>
        </authorList>
    </citation>
    <scope>NUCLEOTIDE SEQUENCE</scope>
    <source>
        <strain evidence="8">MPI-CAGE-CH-0230</strain>
    </source>
</reference>
<keyword evidence="4" id="KW-0067">ATP-binding</keyword>
<dbReference type="InterPro" id="IPR003593">
    <property type="entry name" value="AAA+_ATPase"/>
</dbReference>
<dbReference type="EMBL" id="JAGTJQ010000012">
    <property type="protein sequence ID" value="KAH7016373.1"/>
    <property type="molecule type" value="Genomic_DNA"/>
</dbReference>
<keyword evidence="5" id="KW-1133">Transmembrane helix</keyword>
<comment type="caution">
    <text evidence="8">The sequence shown here is derived from an EMBL/GenBank/DDBJ whole genome shotgun (WGS) entry which is preliminary data.</text>
</comment>
<proteinExistence type="predicted"/>
<evidence type="ECO:0000256" key="5">
    <source>
        <dbReference type="ARBA" id="ARBA00022989"/>
    </source>
</evidence>
<evidence type="ECO:0000256" key="6">
    <source>
        <dbReference type="ARBA" id="ARBA00023136"/>
    </source>
</evidence>
<dbReference type="InterPro" id="IPR050173">
    <property type="entry name" value="ABC_transporter_C-like"/>
</dbReference>
<evidence type="ECO:0000256" key="4">
    <source>
        <dbReference type="ARBA" id="ARBA00022840"/>
    </source>
</evidence>
<dbReference type="PROSITE" id="PS50893">
    <property type="entry name" value="ABC_TRANSPORTER_2"/>
    <property type="match status" value="1"/>
</dbReference>
<organism evidence="8 9">
    <name type="scientific">Microdochium trichocladiopsis</name>
    <dbReference type="NCBI Taxonomy" id="1682393"/>
    <lineage>
        <taxon>Eukaryota</taxon>
        <taxon>Fungi</taxon>
        <taxon>Dikarya</taxon>
        <taxon>Ascomycota</taxon>
        <taxon>Pezizomycotina</taxon>
        <taxon>Sordariomycetes</taxon>
        <taxon>Xylariomycetidae</taxon>
        <taxon>Xylariales</taxon>
        <taxon>Microdochiaceae</taxon>
        <taxon>Microdochium</taxon>
    </lineage>
</organism>
<dbReference type="GO" id="GO:0016887">
    <property type="term" value="F:ATP hydrolysis activity"/>
    <property type="evidence" value="ECO:0007669"/>
    <property type="project" value="InterPro"/>
</dbReference>
<evidence type="ECO:0000313" key="9">
    <source>
        <dbReference type="Proteomes" id="UP000756346"/>
    </source>
</evidence>
<dbReference type="PANTHER" id="PTHR24223">
    <property type="entry name" value="ATP-BINDING CASSETTE SUB-FAMILY C"/>
    <property type="match status" value="1"/>
</dbReference>